<keyword evidence="6" id="KW-0804">Transcription</keyword>
<feature type="region of interest" description="Disordered" evidence="7">
    <location>
        <begin position="461"/>
        <end position="547"/>
    </location>
</feature>
<feature type="compositionally biased region" description="Basic residues" evidence="7">
    <location>
        <begin position="532"/>
        <end position="545"/>
    </location>
</feature>
<dbReference type="Pfam" id="PF09733">
    <property type="entry name" value="VEFS-Box"/>
    <property type="match status" value="1"/>
</dbReference>
<keyword evidence="5" id="KW-0805">Transcription regulation</keyword>
<dbReference type="PANTHER" id="PTHR22597:SF0">
    <property type="entry name" value="POLYCOMB PROTEIN SUZ12"/>
    <property type="match status" value="1"/>
</dbReference>
<comment type="similarity">
    <text evidence="1">Belongs to the VEFS (VRN2-EMF2-FIS2-SU(Z)12) family.</text>
</comment>
<proteinExistence type="inferred from homology"/>
<evidence type="ECO:0000256" key="5">
    <source>
        <dbReference type="ARBA" id="ARBA00023015"/>
    </source>
</evidence>
<accession>A0A2P6V8G1</accession>
<dbReference type="GO" id="GO:0008270">
    <property type="term" value="F:zinc ion binding"/>
    <property type="evidence" value="ECO:0007669"/>
    <property type="project" value="UniProtKB-KW"/>
</dbReference>
<protein>
    <submittedName>
        <fullName evidence="9">Polycomb group EMBRYONIC FLOWER 2 isoform X1</fullName>
    </submittedName>
</protein>
<evidence type="ECO:0000256" key="3">
    <source>
        <dbReference type="ARBA" id="ARBA00022771"/>
    </source>
</evidence>
<feature type="compositionally biased region" description="Low complexity" evidence="7">
    <location>
        <begin position="493"/>
        <end position="531"/>
    </location>
</feature>
<feature type="compositionally biased region" description="Acidic residues" evidence="7">
    <location>
        <begin position="472"/>
        <end position="492"/>
    </location>
</feature>
<gene>
    <name evidence="9" type="ORF">C2E20_6253</name>
</gene>
<keyword evidence="4" id="KW-0862">Zinc</keyword>
<evidence type="ECO:0000259" key="8">
    <source>
        <dbReference type="Pfam" id="PF09733"/>
    </source>
</evidence>
<dbReference type="PANTHER" id="PTHR22597">
    <property type="entry name" value="POLYCOMB GROUP PROTEIN"/>
    <property type="match status" value="1"/>
</dbReference>
<evidence type="ECO:0000313" key="10">
    <source>
        <dbReference type="Proteomes" id="UP000239649"/>
    </source>
</evidence>
<sequence length="698" mass="73739">MAGRGEGVAAALEPLLHVEGLRGILGQRATKVPFILRRNLSYMERAPRQALAQGSGQVLDLQLVAAASGLPPAPASCAVPAPPPADVVIAAVCVVTVGRGGTQAFVPVAARGTVVPPQPGSDRTQLGLQLPLAGGTPAGLQGRCLLLLCRRSTQLASLLSLASWERSCSGWRQACGGSGCKPLTPGVAAGAAFGVLSSGARLSYLVIPLDGLGASGSGRAPGGVQQHKQRLRWKDGVLTTHVPAAPASGGAAPAAPFPWIELQQLGQQQAEEQQLGQEDSSKAAPLDCRLRLVEAGSGGERQAGSKRKAGALEEREAGEQAGATPPPPGPQQQQQQRQQQPLVDIYCCSFDDSRFVREAQRGYACPHRSCGGLRCHSAAGLQQHLHASHAYHNYQFWDAGDGTGLLEVYLRCKPAWIDSKGRFLPRDLAVALQPNSQQPGGGPGRSTLFYHCPPRARRLRLGDGGLYPRLEGEEEEVEADGGWLEEEEEETEPLTAPPSSSAPDSSAPGGSLAAAARPSRGKAAPAAAKALPRARKAAAPVRRRGQGLQLLNHQGRPKFYHSRTCVAMTRAELLADGDSDVEGELAEWKRDCSERLAEQRQLCGEQREFMASWNLWVHRHHVHADADLPAAVAAFAAAHAAQLAADGPFRRCLDAYLLNLWRFRLLTPAQLHTLTAGLPQLHGAVGRGTPPAATAVDA</sequence>
<dbReference type="STRING" id="554055.A0A2P6V8G1"/>
<dbReference type="EMBL" id="LHPF02000020">
    <property type="protein sequence ID" value="PSC70361.1"/>
    <property type="molecule type" value="Genomic_DNA"/>
</dbReference>
<feature type="domain" description="Polycomb protein VEFS-Box" evidence="8">
    <location>
        <begin position="558"/>
        <end position="669"/>
    </location>
</feature>
<dbReference type="GO" id="GO:0005634">
    <property type="term" value="C:nucleus"/>
    <property type="evidence" value="ECO:0007669"/>
    <property type="project" value="UniProtKB-ARBA"/>
</dbReference>
<dbReference type="Proteomes" id="UP000239649">
    <property type="component" value="Unassembled WGS sequence"/>
</dbReference>
<evidence type="ECO:0000256" key="4">
    <source>
        <dbReference type="ARBA" id="ARBA00022833"/>
    </source>
</evidence>
<organism evidence="9 10">
    <name type="scientific">Micractinium conductrix</name>
    <dbReference type="NCBI Taxonomy" id="554055"/>
    <lineage>
        <taxon>Eukaryota</taxon>
        <taxon>Viridiplantae</taxon>
        <taxon>Chlorophyta</taxon>
        <taxon>core chlorophytes</taxon>
        <taxon>Trebouxiophyceae</taxon>
        <taxon>Chlorellales</taxon>
        <taxon>Chlorellaceae</taxon>
        <taxon>Chlorella clade</taxon>
        <taxon>Micractinium</taxon>
    </lineage>
</organism>
<evidence type="ECO:0000313" key="9">
    <source>
        <dbReference type="EMBL" id="PSC70361.1"/>
    </source>
</evidence>
<keyword evidence="3" id="KW-0863">Zinc-finger</keyword>
<feature type="region of interest" description="Disordered" evidence="7">
    <location>
        <begin position="294"/>
        <end position="338"/>
    </location>
</feature>
<keyword evidence="10" id="KW-1185">Reference proteome</keyword>
<dbReference type="InterPro" id="IPR019135">
    <property type="entry name" value="Polycomb_protein_VEFS-Box"/>
</dbReference>
<evidence type="ECO:0000256" key="2">
    <source>
        <dbReference type="ARBA" id="ARBA00022723"/>
    </source>
</evidence>
<dbReference type="GO" id="GO:0031490">
    <property type="term" value="F:chromatin DNA binding"/>
    <property type="evidence" value="ECO:0007669"/>
    <property type="project" value="TreeGrafter"/>
</dbReference>
<reference evidence="9 10" key="1">
    <citation type="journal article" date="2018" name="Plant J.">
        <title>Genome sequences of Chlorella sorokiniana UTEX 1602 and Micractinium conductrix SAG 241.80: implications to maltose excretion by a green alga.</title>
        <authorList>
            <person name="Arriola M.B."/>
            <person name="Velmurugan N."/>
            <person name="Zhang Y."/>
            <person name="Plunkett M.H."/>
            <person name="Hondzo H."/>
            <person name="Barney B.M."/>
        </authorList>
    </citation>
    <scope>NUCLEOTIDE SEQUENCE [LARGE SCALE GENOMIC DNA]</scope>
    <source>
        <strain evidence="9 10">SAG 241.80</strain>
    </source>
</reference>
<dbReference type="OrthoDB" id="515467at2759"/>
<comment type="caution">
    <text evidence="9">The sequence shown here is derived from an EMBL/GenBank/DDBJ whole genome shotgun (WGS) entry which is preliminary data.</text>
</comment>
<dbReference type="AlphaFoldDB" id="A0A2P6V8G1"/>
<keyword evidence="2" id="KW-0479">Metal-binding</keyword>
<dbReference type="CDD" id="cd21553">
    <property type="entry name" value="VEFS-box_EMF2-like"/>
    <property type="match status" value="1"/>
</dbReference>
<name>A0A2P6V8G1_9CHLO</name>
<evidence type="ECO:0000256" key="6">
    <source>
        <dbReference type="ARBA" id="ARBA00023163"/>
    </source>
</evidence>
<evidence type="ECO:0000256" key="7">
    <source>
        <dbReference type="SAM" id="MobiDB-lite"/>
    </source>
</evidence>
<evidence type="ECO:0000256" key="1">
    <source>
        <dbReference type="ARBA" id="ARBA00007416"/>
    </source>
</evidence>